<evidence type="ECO:0000256" key="3">
    <source>
        <dbReference type="ARBA" id="ARBA00023125"/>
    </source>
</evidence>
<dbReference type="PANTHER" id="PTHR47256:SF4">
    <property type="entry name" value="ZN(II)2CYS6 TRANSCRIPTION FACTOR (EUROFUNG)"/>
    <property type="match status" value="1"/>
</dbReference>
<sequence>MTSERKQRILAPAAPVKEPVPRASARKVSTACSNCRLKKARLTLHLFQCSGTAPCDSCVKHDLECNIDEATDSRRKINLKRKIDSLEGDRDLFVQVLEILRNGGVTRVHSLLQLIRSNPSLEELQLYVEDKIKDISALDSTIDENCLSDEPVVKIPRRVLNIKRLADQPVFRVPAIPWTRITDDDHFVSHLISLYFTWSYPCFPCLDQDIFIRDMKRAKLSSQFCSPFLVNAILADACAYSDFAEAYEVPSDPSTRGLHFYNEAKRCFEQEDGHSTLATVQGLAVLSTWYDLLILSSSIRLHKMLIMRVSACLMGKDRRGWIYQGQLAFAAKELQRTLRTVSSSSSKEASDIRRVTDLTLWGLYNLTIATAFTYQKPPLIEKPSRPCPSSSHDNDGPLWHPYPHDGDSLPGHYMCYFIGLSELTAIVDDWCTFLFDGFTNPTPDEVQDMEYKIRKRLGVWEKTLKPCLRIETRRVTLPHVLCLHMYYHEICITITELAKTAAHGTQDQHLGPEEMSLSAARQIAGLMEIHRSTWGIDIFPASHIHWIAVAMFTLLGQLDMPANQEAFINLCVAAKVASRRWSLARGTLRTVQVTAKKLGVRLPPETDPLFIDFEKHIWGPRGRNGLSSLYPNFAVLTGTLRNEAVEMDTFLEKEDDLETFGLAEDDEMVL</sequence>
<gene>
    <name evidence="7" type="ORF">BO83DRAFT_420032</name>
</gene>
<evidence type="ECO:0000259" key="6">
    <source>
        <dbReference type="SMART" id="SM00066"/>
    </source>
</evidence>
<keyword evidence="2" id="KW-0805">Transcription regulation</keyword>
<comment type="caution">
    <text evidence="7">The sequence shown here is derived from an EMBL/GenBank/DDBJ whole genome shotgun (WGS) entry which is preliminary data.</text>
</comment>
<dbReference type="SUPFAM" id="SSF57701">
    <property type="entry name" value="Zn2/Cys6 DNA-binding domain"/>
    <property type="match status" value="1"/>
</dbReference>
<dbReference type="InterPro" id="IPR036864">
    <property type="entry name" value="Zn2-C6_fun-type_DNA-bd_sf"/>
</dbReference>
<evidence type="ECO:0000313" key="7">
    <source>
        <dbReference type="EMBL" id="PWY65555.1"/>
    </source>
</evidence>
<evidence type="ECO:0000313" key="8">
    <source>
        <dbReference type="Proteomes" id="UP000246171"/>
    </source>
</evidence>
<evidence type="ECO:0000256" key="1">
    <source>
        <dbReference type="ARBA" id="ARBA00022723"/>
    </source>
</evidence>
<keyword evidence="8" id="KW-1185">Reference proteome</keyword>
<protein>
    <submittedName>
        <fullName evidence="7">C6 transcription factor</fullName>
    </submittedName>
</protein>
<keyword evidence="1" id="KW-0479">Metal-binding</keyword>
<dbReference type="InterPro" id="IPR007219">
    <property type="entry name" value="XnlR_reg_dom"/>
</dbReference>
<dbReference type="Proteomes" id="UP000246171">
    <property type="component" value="Unassembled WGS sequence"/>
</dbReference>
<dbReference type="GO" id="GO:0003677">
    <property type="term" value="F:DNA binding"/>
    <property type="evidence" value="ECO:0007669"/>
    <property type="project" value="UniProtKB-KW"/>
</dbReference>
<dbReference type="SMART" id="SM00066">
    <property type="entry name" value="GAL4"/>
    <property type="match status" value="1"/>
</dbReference>
<evidence type="ECO:0000256" key="5">
    <source>
        <dbReference type="ARBA" id="ARBA00023242"/>
    </source>
</evidence>
<dbReference type="VEuPathDB" id="FungiDB:BO83DRAFT_420032"/>
<dbReference type="InterPro" id="IPR001138">
    <property type="entry name" value="Zn2Cys6_DnaBD"/>
</dbReference>
<proteinExistence type="predicted"/>
<dbReference type="GO" id="GO:0008270">
    <property type="term" value="F:zinc ion binding"/>
    <property type="evidence" value="ECO:0007669"/>
    <property type="project" value="InterPro"/>
</dbReference>
<dbReference type="CDD" id="cd00067">
    <property type="entry name" value="GAL4"/>
    <property type="match status" value="1"/>
</dbReference>
<dbReference type="OrthoDB" id="2593732at2759"/>
<keyword evidence="5" id="KW-0539">Nucleus</keyword>
<dbReference type="PANTHER" id="PTHR47256">
    <property type="entry name" value="ZN(II)2CYS6 TRANSCRIPTION FACTOR (EUROFUNG)-RELATED"/>
    <property type="match status" value="1"/>
</dbReference>
<dbReference type="InterPro" id="IPR053187">
    <property type="entry name" value="Notoamide_regulator"/>
</dbReference>
<reference evidence="7" key="1">
    <citation type="submission" date="2016-12" db="EMBL/GenBank/DDBJ databases">
        <title>The genomes of Aspergillus section Nigri reveals drivers in fungal speciation.</title>
        <authorList>
            <consortium name="DOE Joint Genome Institute"/>
            <person name="Vesth T.C."/>
            <person name="Nybo J."/>
            <person name="Theobald S."/>
            <person name="Brandl J."/>
            <person name="Frisvad J.C."/>
            <person name="Nielsen K.F."/>
            <person name="Lyhne E.K."/>
            <person name="Kogle M.E."/>
            <person name="Kuo A."/>
            <person name="Riley R."/>
            <person name="Clum A."/>
            <person name="Nolan M."/>
            <person name="Lipzen A."/>
            <person name="Salamov A."/>
            <person name="Henrissat B."/>
            <person name="Wiebenga A."/>
            <person name="De vries R.P."/>
            <person name="Grigoriev I.V."/>
            <person name="Mortensen U.H."/>
            <person name="Andersen M.R."/>
            <person name="Baker S.E."/>
        </authorList>
    </citation>
    <scope>NUCLEOTIDE SEQUENCE</scope>
    <source>
        <strain evidence="7">CBS 122712</strain>
    </source>
</reference>
<dbReference type="EMBL" id="MSFU01000027">
    <property type="protein sequence ID" value="PWY65555.1"/>
    <property type="molecule type" value="Genomic_DNA"/>
</dbReference>
<dbReference type="Gene3D" id="4.10.240.10">
    <property type="entry name" value="Zn(2)-C6 fungal-type DNA-binding domain"/>
    <property type="match status" value="1"/>
</dbReference>
<dbReference type="RefSeq" id="XP_025384610.1">
    <property type="nucleotide sequence ID" value="XM_025534911.1"/>
</dbReference>
<dbReference type="Pfam" id="PF00172">
    <property type="entry name" value="Zn_clus"/>
    <property type="match status" value="1"/>
</dbReference>
<dbReference type="GO" id="GO:0009893">
    <property type="term" value="P:positive regulation of metabolic process"/>
    <property type="evidence" value="ECO:0007669"/>
    <property type="project" value="UniProtKB-ARBA"/>
</dbReference>
<evidence type="ECO:0000256" key="2">
    <source>
        <dbReference type="ARBA" id="ARBA00023015"/>
    </source>
</evidence>
<dbReference type="GO" id="GO:0000981">
    <property type="term" value="F:DNA-binding transcription factor activity, RNA polymerase II-specific"/>
    <property type="evidence" value="ECO:0007669"/>
    <property type="project" value="InterPro"/>
</dbReference>
<accession>A0A317UVA3</accession>
<dbReference type="GO" id="GO:0006351">
    <property type="term" value="P:DNA-templated transcription"/>
    <property type="evidence" value="ECO:0007669"/>
    <property type="project" value="InterPro"/>
</dbReference>
<keyword evidence="3" id="KW-0238">DNA-binding</keyword>
<dbReference type="AlphaFoldDB" id="A0A317UVA3"/>
<organism evidence="7 8">
    <name type="scientific">Aspergillus eucalypticola (strain CBS 122712 / IBT 29274)</name>
    <dbReference type="NCBI Taxonomy" id="1448314"/>
    <lineage>
        <taxon>Eukaryota</taxon>
        <taxon>Fungi</taxon>
        <taxon>Dikarya</taxon>
        <taxon>Ascomycota</taxon>
        <taxon>Pezizomycotina</taxon>
        <taxon>Eurotiomycetes</taxon>
        <taxon>Eurotiomycetidae</taxon>
        <taxon>Eurotiales</taxon>
        <taxon>Aspergillaceae</taxon>
        <taxon>Aspergillus</taxon>
        <taxon>Aspergillus subgen. Circumdati</taxon>
    </lineage>
</organism>
<evidence type="ECO:0000256" key="4">
    <source>
        <dbReference type="ARBA" id="ARBA00023163"/>
    </source>
</evidence>
<dbReference type="CDD" id="cd12148">
    <property type="entry name" value="fungal_TF_MHR"/>
    <property type="match status" value="1"/>
</dbReference>
<name>A0A317UVA3_ASPEC</name>
<feature type="domain" description="Zn(2)-C6 fungal-type" evidence="6">
    <location>
        <begin position="26"/>
        <end position="76"/>
    </location>
</feature>
<keyword evidence="4" id="KW-0804">Transcription</keyword>
<dbReference type="GeneID" id="37056873"/>
<dbReference type="Pfam" id="PF04082">
    <property type="entry name" value="Fungal_trans"/>
    <property type="match status" value="1"/>
</dbReference>